<comment type="catalytic activity">
    <reaction evidence="13">
        <text>N(6)-L-threonylcarbamoyladenosine(37) in tRNA + (sulfur carrier)-SH + AH2 + 2 S-adenosyl-L-methionine = 2-methylsulfanyl-N(6)-L-threonylcarbamoyladenosine(37) in tRNA + (sulfur carrier)-H + 5'-deoxyadenosine + L-methionine + A + S-adenosyl-L-homocysteine + 2 H(+)</text>
        <dbReference type="Rhea" id="RHEA:37075"/>
        <dbReference type="Rhea" id="RHEA-COMP:10163"/>
        <dbReference type="Rhea" id="RHEA-COMP:11092"/>
        <dbReference type="Rhea" id="RHEA-COMP:14737"/>
        <dbReference type="Rhea" id="RHEA-COMP:14739"/>
        <dbReference type="ChEBI" id="CHEBI:13193"/>
        <dbReference type="ChEBI" id="CHEBI:15378"/>
        <dbReference type="ChEBI" id="CHEBI:17319"/>
        <dbReference type="ChEBI" id="CHEBI:17499"/>
        <dbReference type="ChEBI" id="CHEBI:29917"/>
        <dbReference type="ChEBI" id="CHEBI:57844"/>
        <dbReference type="ChEBI" id="CHEBI:57856"/>
        <dbReference type="ChEBI" id="CHEBI:59789"/>
        <dbReference type="ChEBI" id="CHEBI:64428"/>
        <dbReference type="ChEBI" id="CHEBI:74418"/>
        <dbReference type="ChEBI" id="CHEBI:74420"/>
        <dbReference type="EC" id="2.8.4.5"/>
    </reaction>
</comment>
<evidence type="ECO:0000256" key="10">
    <source>
        <dbReference type="ARBA" id="ARBA00023004"/>
    </source>
</evidence>
<dbReference type="PANTHER" id="PTHR11918">
    <property type="entry name" value="RADICAL SAM PROTEINS"/>
    <property type="match status" value="1"/>
</dbReference>
<dbReference type="GO" id="GO:0046872">
    <property type="term" value="F:metal ion binding"/>
    <property type="evidence" value="ECO:0007669"/>
    <property type="project" value="UniProtKB-KW"/>
</dbReference>
<keyword evidence="10" id="KW-0408">Iron</keyword>
<proteinExistence type="inferred from homology"/>
<dbReference type="Pfam" id="PF00919">
    <property type="entry name" value="UPF0004"/>
    <property type="match status" value="1"/>
</dbReference>
<comment type="cofactor">
    <cofactor evidence="1">
        <name>[4Fe-4S] cluster</name>
        <dbReference type="ChEBI" id="CHEBI:49883"/>
    </cofactor>
</comment>
<sequence>MQENSFYIETYGCTSNKADSYIISNVLTESNYTYSTLENAQFIIINTCAVKEQTENKIKARLKIFHDRFHNNTDKHVIIAGCLPHIAPDYINVIRNIIPSFSAIIDLNNILDLPEIFKEIKSSKQNLIYLSEKPMDKAKYYINYQPGKITGIIPISEGCLGSCTYCCVKNARGKLICYKPQDIIQNIKHQLEQGIKQIYLTSQDCSTYEFNGAVLVDLVKEIVNLDYKFFLRIGMINPSFLLENIDQLISIFNLDKVYQFLHIPIQSGSNKILKKMQRKYVISDIIDNLELLRKDLPNLTISTDIICGFPSETEYNFYKTINFIKWMKPEILNISKFTPRPGTLAKKMAQLESKIIKERSQRLSRVFRNSLKRMNDRWENWEGELLILHGGTEKNQVFGRNSAYKNVFINNYDGEFGRFIKVKIEKVEGFNLFGKIID</sequence>
<dbReference type="Gene3D" id="3.40.50.12160">
    <property type="entry name" value="Methylthiotransferase, N-terminal domain"/>
    <property type="match status" value="1"/>
</dbReference>
<dbReference type="EC" id="2.8.4.5" evidence="4"/>
<dbReference type="InterPro" id="IPR038135">
    <property type="entry name" value="Methylthiotransferase_N_sf"/>
</dbReference>
<dbReference type="InterPro" id="IPR005839">
    <property type="entry name" value="Methylthiotransferase"/>
</dbReference>
<evidence type="ECO:0000256" key="7">
    <source>
        <dbReference type="ARBA" id="ARBA00022691"/>
    </source>
</evidence>
<dbReference type="InterPro" id="IPR006638">
    <property type="entry name" value="Elp3/MiaA/NifB-like_rSAM"/>
</dbReference>
<dbReference type="InterPro" id="IPR020612">
    <property type="entry name" value="Methylthiotransferase_CS"/>
</dbReference>
<evidence type="ECO:0000256" key="11">
    <source>
        <dbReference type="ARBA" id="ARBA00023014"/>
    </source>
</evidence>
<dbReference type="InterPro" id="IPR023404">
    <property type="entry name" value="rSAM_horseshoe"/>
</dbReference>
<dbReference type="PROSITE" id="PS51918">
    <property type="entry name" value="RADICAL_SAM"/>
    <property type="match status" value="1"/>
</dbReference>
<feature type="domain" description="Radical SAM core" evidence="16">
    <location>
        <begin position="145"/>
        <end position="373"/>
    </location>
</feature>
<keyword evidence="8" id="KW-0819">tRNA processing</keyword>
<evidence type="ECO:0000259" key="16">
    <source>
        <dbReference type="PROSITE" id="PS51918"/>
    </source>
</evidence>
<evidence type="ECO:0000256" key="12">
    <source>
        <dbReference type="ARBA" id="ARBA00031213"/>
    </source>
</evidence>
<keyword evidence="9" id="KW-0479">Metal-binding</keyword>
<comment type="function">
    <text evidence="2">Catalyzes the methylthiolation of N6-threonylcarbamoyladenosine (t(6)A), leading to the formation of 2-methylthio-N6-threonylcarbamoyladenosine (ms(2)t(6)A) at position 37 in tRNAs that read codons beginning with adenine.</text>
</comment>
<protein>
    <recommendedName>
        <fullName evidence="4">tRNA (N(6)-L-threonylcarbamoyladenosine(37)-C(2))-methylthiotransferase</fullName>
        <ecNumber evidence="4">2.8.4.5</ecNumber>
    </recommendedName>
    <alternativeName>
        <fullName evidence="12">tRNA-t(6)A37 methylthiotransferase</fullName>
    </alternativeName>
</protein>
<dbReference type="NCBIfam" id="TIGR00089">
    <property type="entry name" value="MiaB/RimO family radical SAM methylthiotransferase"/>
    <property type="match status" value="1"/>
</dbReference>
<dbReference type="PANTHER" id="PTHR11918:SF45">
    <property type="entry name" value="THREONYLCARBAMOYLADENOSINE TRNA METHYLTHIOTRANSFERASE"/>
    <property type="match status" value="1"/>
</dbReference>
<evidence type="ECO:0000256" key="13">
    <source>
        <dbReference type="ARBA" id="ARBA00051661"/>
    </source>
</evidence>
<dbReference type="EMBL" id="LAZR01002607">
    <property type="protein sequence ID" value="KKN27879.1"/>
    <property type="molecule type" value="Genomic_DNA"/>
</dbReference>
<dbReference type="InterPro" id="IPR006466">
    <property type="entry name" value="MiaB-like_arc_euk"/>
</dbReference>
<dbReference type="Pfam" id="PF04055">
    <property type="entry name" value="Radical_SAM"/>
    <property type="match status" value="1"/>
</dbReference>
<dbReference type="FunFam" id="3.80.30.20:FF:000002">
    <property type="entry name" value="threonylcarbamoyladenosine tRNA methylthiotransferase isoform X2"/>
    <property type="match status" value="1"/>
</dbReference>
<evidence type="ECO:0000256" key="6">
    <source>
        <dbReference type="ARBA" id="ARBA00022679"/>
    </source>
</evidence>
<gene>
    <name evidence="17" type="ORF">LCGC14_0860030</name>
</gene>
<accession>A0A0F9PCN4</accession>
<dbReference type="PROSITE" id="PS51449">
    <property type="entry name" value="MTTASE_N"/>
    <property type="match status" value="1"/>
</dbReference>
<evidence type="ECO:0000256" key="9">
    <source>
        <dbReference type="ARBA" id="ARBA00022723"/>
    </source>
</evidence>
<dbReference type="InterPro" id="IPR013848">
    <property type="entry name" value="Methylthiotransferase_N"/>
</dbReference>
<keyword evidence="11" id="KW-0411">Iron-sulfur</keyword>
<evidence type="ECO:0000259" key="14">
    <source>
        <dbReference type="PROSITE" id="PS50926"/>
    </source>
</evidence>
<dbReference type="InterPro" id="IPR058240">
    <property type="entry name" value="rSAM_sf"/>
</dbReference>
<evidence type="ECO:0000256" key="1">
    <source>
        <dbReference type="ARBA" id="ARBA00001966"/>
    </source>
</evidence>
<evidence type="ECO:0000256" key="8">
    <source>
        <dbReference type="ARBA" id="ARBA00022694"/>
    </source>
</evidence>
<comment type="caution">
    <text evidence="17">The sequence shown here is derived from an EMBL/GenBank/DDBJ whole genome shotgun (WGS) entry which is preliminary data.</text>
</comment>
<dbReference type="NCBIfam" id="TIGR01578">
    <property type="entry name" value="MiaB-like-B"/>
    <property type="match status" value="1"/>
</dbReference>
<comment type="similarity">
    <text evidence="3">Belongs to the methylthiotransferase family. CDKAL1 subfamily.</text>
</comment>
<feature type="domain" description="TRAM" evidence="14">
    <location>
        <begin position="372"/>
        <end position="438"/>
    </location>
</feature>
<evidence type="ECO:0000256" key="4">
    <source>
        <dbReference type="ARBA" id="ARBA00013273"/>
    </source>
</evidence>
<evidence type="ECO:0000256" key="2">
    <source>
        <dbReference type="ARBA" id="ARBA00002399"/>
    </source>
</evidence>
<dbReference type="InterPro" id="IPR002792">
    <property type="entry name" value="TRAM_dom"/>
</dbReference>
<evidence type="ECO:0000256" key="3">
    <source>
        <dbReference type="ARBA" id="ARBA00008616"/>
    </source>
</evidence>
<reference evidence="17" key="1">
    <citation type="journal article" date="2015" name="Nature">
        <title>Complex archaea that bridge the gap between prokaryotes and eukaryotes.</title>
        <authorList>
            <person name="Spang A."/>
            <person name="Saw J.H."/>
            <person name="Jorgensen S.L."/>
            <person name="Zaremba-Niedzwiedzka K."/>
            <person name="Martijn J."/>
            <person name="Lind A.E."/>
            <person name="van Eijk R."/>
            <person name="Schleper C."/>
            <person name="Guy L."/>
            <person name="Ettema T.J."/>
        </authorList>
    </citation>
    <scope>NUCLEOTIDE SEQUENCE</scope>
</reference>
<dbReference type="SFLD" id="SFLDS00029">
    <property type="entry name" value="Radical_SAM"/>
    <property type="match status" value="1"/>
</dbReference>
<dbReference type="Gene3D" id="3.80.30.20">
    <property type="entry name" value="tm_1862 like domain"/>
    <property type="match status" value="1"/>
</dbReference>
<keyword evidence="5" id="KW-0004">4Fe-4S</keyword>
<dbReference type="FunFam" id="3.40.50.12160:FF:000003">
    <property type="entry name" value="CDK5 regulatory subunit-associated protein 1"/>
    <property type="match status" value="1"/>
</dbReference>
<keyword evidence="6" id="KW-0808">Transferase</keyword>
<dbReference type="SUPFAM" id="SSF102114">
    <property type="entry name" value="Radical SAM enzymes"/>
    <property type="match status" value="1"/>
</dbReference>
<feature type="domain" description="MTTase N-terminal" evidence="15">
    <location>
        <begin position="4"/>
        <end position="122"/>
    </location>
</feature>
<dbReference type="PROSITE" id="PS50926">
    <property type="entry name" value="TRAM"/>
    <property type="match status" value="1"/>
</dbReference>
<evidence type="ECO:0000256" key="5">
    <source>
        <dbReference type="ARBA" id="ARBA00022485"/>
    </source>
</evidence>
<dbReference type="SFLD" id="SFLDG01082">
    <property type="entry name" value="B12-binding_domain_containing"/>
    <property type="match status" value="1"/>
</dbReference>
<evidence type="ECO:0000313" key="17">
    <source>
        <dbReference type="EMBL" id="KKN27879.1"/>
    </source>
</evidence>
<keyword evidence="7" id="KW-0949">S-adenosyl-L-methionine</keyword>
<dbReference type="GO" id="GO:0051539">
    <property type="term" value="F:4 iron, 4 sulfur cluster binding"/>
    <property type="evidence" value="ECO:0007669"/>
    <property type="project" value="UniProtKB-KW"/>
</dbReference>
<dbReference type="GO" id="GO:0035598">
    <property type="term" value="F:tRNA (N(6)-L-threonylcarbamoyladenosine(37)-C(2))-methylthiotransferase activity"/>
    <property type="evidence" value="ECO:0007669"/>
    <property type="project" value="UniProtKB-EC"/>
</dbReference>
<dbReference type="AlphaFoldDB" id="A0A0F9PCN4"/>
<name>A0A0F9PCN4_9ZZZZ</name>
<dbReference type="SMART" id="SM00729">
    <property type="entry name" value="Elp3"/>
    <property type="match status" value="1"/>
</dbReference>
<organism evidence="17">
    <name type="scientific">marine sediment metagenome</name>
    <dbReference type="NCBI Taxonomy" id="412755"/>
    <lineage>
        <taxon>unclassified sequences</taxon>
        <taxon>metagenomes</taxon>
        <taxon>ecological metagenomes</taxon>
    </lineage>
</organism>
<dbReference type="InterPro" id="IPR007197">
    <property type="entry name" value="rSAM"/>
</dbReference>
<dbReference type="PROSITE" id="PS01278">
    <property type="entry name" value="MTTASE_RADICAL"/>
    <property type="match status" value="1"/>
</dbReference>
<evidence type="ECO:0000259" key="15">
    <source>
        <dbReference type="PROSITE" id="PS51449"/>
    </source>
</evidence>